<dbReference type="AlphaFoldDB" id="A0A543I719"/>
<name>A0A543I719_9MICO</name>
<sequence length="277" mass="30866">MPLRLLTPMNPVRLDTYRKECARTAGVSADSVPEEQVAALYVWQTALGAAWFENLAYTEAILRHSADTALRSWNFARSGSEDWLRTPNSRLASLVKKSAKDAERQADTAKKRRAPDHPRKNSPVGLDDLIAQLSFGSISFLMPADPPTNRQSLRSGYTQRENLWKTGLLGAFPRLTEEAAKRWVVNLPADVPPDVVAGYAVGQALGRLLRLRNRIGHHEQILTVNHSRLRKDMTVLLRAVSPAASDALKRIDRVPRILAMKPISWTPVHVTNESVLS</sequence>
<feature type="compositionally biased region" description="Basic and acidic residues" evidence="1">
    <location>
        <begin position="98"/>
        <end position="119"/>
    </location>
</feature>
<organism evidence="2 3">
    <name type="scientific">Klugiella xanthotipulae</name>
    <dbReference type="NCBI Taxonomy" id="244735"/>
    <lineage>
        <taxon>Bacteria</taxon>
        <taxon>Bacillati</taxon>
        <taxon>Actinomycetota</taxon>
        <taxon>Actinomycetes</taxon>
        <taxon>Micrococcales</taxon>
        <taxon>Microbacteriaceae</taxon>
        <taxon>Klugiella</taxon>
    </lineage>
</organism>
<evidence type="ECO:0000313" key="2">
    <source>
        <dbReference type="EMBL" id="TQM66339.1"/>
    </source>
</evidence>
<gene>
    <name evidence="2" type="ORF">FB466_1179</name>
</gene>
<feature type="region of interest" description="Disordered" evidence="1">
    <location>
        <begin position="94"/>
        <end position="125"/>
    </location>
</feature>
<reference evidence="2 3" key="1">
    <citation type="submission" date="2019-06" db="EMBL/GenBank/DDBJ databases">
        <title>Sequencing the genomes of 1000 actinobacteria strains.</title>
        <authorList>
            <person name="Klenk H.-P."/>
        </authorList>
    </citation>
    <scope>NUCLEOTIDE SEQUENCE [LARGE SCALE GENOMIC DNA]</scope>
    <source>
        <strain evidence="2 3">DSM 18031</strain>
    </source>
</reference>
<proteinExistence type="predicted"/>
<evidence type="ECO:0000313" key="3">
    <source>
        <dbReference type="Proteomes" id="UP000318331"/>
    </source>
</evidence>
<keyword evidence="3" id="KW-1185">Reference proteome</keyword>
<evidence type="ECO:0008006" key="4">
    <source>
        <dbReference type="Google" id="ProtNLM"/>
    </source>
</evidence>
<dbReference type="Proteomes" id="UP000318331">
    <property type="component" value="Unassembled WGS sequence"/>
</dbReference>
<protein>
    <recommendedName>
        <fullName evidence="4">Abi-like protein</fullName>
    </recommendedName>
</protein>
<comment type="caution">
    <text evidence="2">The sequence shown here is derived from an EMBL/GenBank/DDBJ whole genome shotgun (WGS) entry which is preliminary data.</text>
</comment>
<evidence type="ECO:0000256" key="1">
    <source>
        <dbReference type="SAM" id="MobiDB-lite"/>
    </source>
</evidence>
<accession>A0A543I719</accession>
<dbReference type="EMBL" id="VFPN01000001">
    <property type="protein sequence ID" value="TQM66339.1"/>
    <property type="molecule type" value="Genomic_DNA"/>
</dbReference>